<dbReference type="Pfam" id="PF00480">
    <property type="entry name" value="ROK"/>
    <property type="match status" value="1"/>
</dbReference>
<evidence type="ECO:0000256" key="1">
    <source>
        <dbReference type="ARBA" id="ARBA00006479"/>
    </source>
</evidence>
<protein>
    <submittedName>
        <fullName evidence="2">Glucokinase</fullName>
    </submittedName>
</protein>
<evidence type="ECO:0000313" key="3">
    <source>
        <dbReference type="Proteomes" id="UP000184295"/>
    </source>
</evidence>
<keyword evidence="2" id="KW-0418">Kinase</keyword>
<reference evidence="3" key="1">
    <citation type="submission" date="2016-11" db="EMBL/GenBank/DDBJ databases">
        <authorList>
            <person name="Varghese N."/>
            <person name="Submissions S."/>
        </authorList>
    </citation>
    <scope>NUCLEOTIDE SEQUENCE [LARGE SCALE GENOMIC DNA]</scope>
    <source>
        <strain evidence="3">DSM 19514</strain>
    </source>
</reference>
<comment type="similarity">
    <text evidence="1">Belongs to the ROK (NagC/XylR) family.</text>
</comment>
<dbReference type="InterPro" id="IPR043129">
    <property type="entry name" value="ATPase_NBD"/>
</dbReference>
<dbReference type="AlphaFoldDB" id="A0A1M4WTW9"/>
<dbReference type="RefSeq" id="WP_072791486.1">
    <property type="nucleotide sequence ID" value="NZ_FQUL01000029.1"/>
</dbReference>
<dbReference type="OrthoDB" id="9810372at2"/>
<dbReference type="Gene3D" id="3.30.420.40">
    <property type="match status" value="2"/>
</dbReference>
<dbReference type="PANTHER" id="PTHR18964:SF149">
    <property type="entry name" value="BIFUNCTIONAL UDP-N-ACETYLGLUCOSAMINE 2-EPIMERASE_N-ACETYLMANNOSAMINE KINASE"/>
    <property type="match status" value="1"/>
</dbReference>
<dbReference type="SUPFAM" id="SSF53067">
    <property type="entry name" value="Actin-like ATPase domain"/>
    <property type="match status" value="1"/>
</dbReference>
<evidence type="ECO:0000313" key="2">
    <source>
        <dbReference type="EMBL" id="SHE84503.1"/>
    </source>
</evidence>
<dbReference type="STRING" id="1121881.SAMN02745225_01778"/>
<sequence>MLIGVDIGGTHFRMALVDDSGTIVVHERVDTKSVSDPLLALSSLRNKVDPKSCADGVVVGVPGVVDYKAGELLYAPNISPGWVDALTQRNIQDLFEVDARLVNDADLAAIGEYFYGAGQGLGSILYVTVSTGVGVGAMLEGKLLKGRLSTMELGHSFIPASQDMGVDRSKIPSVEDLASGTGLSKRARRLGLVSDNKALLKLAEDEDSEEYKLFNVFAQDLSIALANLCWITSVSDLVLGGGIAINSNLLLRLVEGHIRSIAPPYLSVTIKRAELGDDAGLTGAAGVNKAFGL</sequence>
<dbReference type="Proteomes" id="UP000184295">
    <property type="component" value="Unassembled WGS sequence"/>
</dbReference>
<dbReference type="PANTHER" id="PTHR18964">
    <property type="entry name" value="ROK (REPRESSOR, ORF, KINASE) FAMILY"/>
    <property type="match status" value="1"/>
</dbReference>
<gene>
    <name evidence="2" type="ORF">SAMN02745225_01778</name>
</gene>
<dbReference type="InterPro" id="IPR000600">
    <property type="entry name" value="ROK"/>
</dbReference>
<keyword evidence="2" id="KW-0808">Transferase</keyword>
<name>A0A1M4WTW9_9ACTN</name>
<proteinExistence type="inferred from homology"/>
<dbReference type="GO" id="GO:0016301">
    <property type="term" value="F:kinase activity"/>
    <property type="evidence" value="ECO:0007669"/>
    <property type="project" value="UniProtKB-KW"/>
</dbReference>
<dbReference type="EMBL" id="FQUL01000029">
    <property type="protein sequence ID" value="SHE84503.1"/>
    <property type="molecule type" value="Genomic_DNA"/>
</dbReference>
<accession>A0A1M4WTW9</accession>
<organism evidence="2 3">
    <name type="scientific">Ferrithrix thermotolerans DSM 19514</name>
    <dbReference type="NCBI Taxonomy" id="1121881"/>
    <lineage>
        <taxon>Bacteria</taxon>
        <taxon>Bacillati</taxon>
        <taxon>Actinomycetota</taxon>
        <taxon>Acidimicrobiia</taxon>
        <taxon>Acidimicrobiales</taxon>
        <taxon>Acidimicrobiaceae</taxon>
        <taxon>Ferrithrix</taxon>
    </lineage>
</organism>
<keyword evidence="3" id="KW-1185">Reference proteome</keyword>